<dbReference type="PANTHER" id="PTHR12899">
    <property type="entry name" value="39S RIBOSOMAL PROTEIN L18, MITOCHONDRIAL"/>
    <property type="match status" value="1"/>
</dbReference>
<dbReference type="Proteomes" id="UP000231162">
    <property type="component" value="Unassembled WGS sequence"/>
</dbReference>
<dbReference type="GO" id="GO:0006412">
    <property type="term" value="P:translation"/>
    <property type="evidence" value="ECO:0007669"/>
    <property type="project" value="InterPro"/>
</dbReference>
<keyword evidence="2 4" id="KW-0689">Ribosomal protein</keyword>
<proteinExistence type="inferred from homology"/>
<dbReference type="InterPro" id="IPR005484">
    <property type="entry name" value="Ribosomal_uL18_bac/plant/anim"/>
</dbReference>
<dbReference type="PANTHER" id="PTHR12899:SF3">
    <property type="entry name" value="LARGE RIBOSOMAL SUBUNIT PROTEIN UL18M"/>
    <property type="match status" value="1"/>
</dbReference>
<dbReference type="GO" id="GO:0005840">
    <property type="term" value="C:ribosome"/>
    <property type="evidence" value="ECO:0007669"/>
    <property type="project" value="UniProtKB-KW"/>
</dbReference>
<comment type="similarity">
    <text evidence="1">Belongs to the universal ribosomal protein uL18 family.</text>
</comment>
<organism evidence="4 5">
    <name type="scientific">Candidatus Berkelbacteria bacterium CG10_big_fil_rev_8_21_14_0_10_43_14</name>
    <dbReference type="NCBI Taxonomy" id="1974515"/>
    <lineage>
        <taxon>Bacteria</taxon>
        <taxon>Candidatus Berkelbacteria</taxon>
    </lineage>
</organism>
<name>A0A2M6RAB7_9BACT</name>
<dbReference type="CDD" id="cd00432">
    <property type="entry name" value="Ribosomal_L18_L5e"/>
    <property type="match status" value="1"/>
</dbReference>
<dbReference type="InterPro" id="IPR057268">
    <property type="entry name" value="Ribosomal_L18"/>
</dbReference>
<evidence type="ECO:0000256" key="1">
    <source>
        <dbReference type="ARBA" id="ARBA00007116"/>
    </source>
</evidence>
<protein>
    <submittedName>
        <fullName evidence="4">50S ribosomal protein L18</fullName>
    </submittedName>
</protein>
<gene>
    <name evidence="4" type="ORF">COT79_02050</name>
</gene>
<dbReference type="GO" id="GO:0008097">
    <property type="term" value="F:5S rRNA binding"/>
    <property type="evidence" value="ECO:0007669"/>
    <property type="project" value="TreeGrafter"/>
</dbReference>
<dbReference type="EMBL" id="PEZX01000029">
    <property type="protein sequence ID" value="PIS06921.1"/>
    <property type="molecule type" value="Genomic_DNA"/>
</dbReference>
<dbReference type="GO" id="GO:0005737">
    <property type="term" value="C:cytoplasm"/>
    <property type="evidence" value="ECO:0007669"/>
    <property type="project" value="UniProtKB-ARBA"/>
</dbReference>
<comment type="caution">
    <text evidence="4">The sequence shown here is derived from an EMBL/GenBank/DDBJ whole genome shotgun (WGS) entry which is preliminary data.</text>
</comment>
<evidence type="ECO:0000256" key="2">
    <source>
        <dbReference type="ARBA" id="ARBA00022980"/>
    </source>
</evidence>
<evidence type="ECO:0000313" key="4">
    <source>
        <dbReference type="EMBL" id="PIS06921.1"/>
    </source>
</evidence>
<sequence>MELCMTKIQSHQINSPLKRFRISVKRSNRYVSAQIIDDATSSTVVAVTENETKSAPDKKEQVMLAAQILAQKSLAKKITHVYFDRRTYKYHGRVSAFADELRKQGLLF</sequence>
<dbReference type="Pfam" id="PF00861">
    <property type="entry name" value="Ribosomal_L18p"/>
    <property type="match status" value="1"/>
</dbReference>
<dbReference type="GO" id="GO:1990904">
    <property type="term" value="C:ribonucleoprotein complex"/>
    <property type="evidence" value="ECO:0007669"/>
    <property type="project" value="UniProtKB-KW"/>
</dbReference>
<reference evidence="5" key="1">
    <citation type="submission" date="2017-09" db="EMBL/GenBank/DDBJ databases">
        <title>Depth-based differentiation of microbial function through sediment-hosted aquifers and enrichment of novel symbionts in the deep terrestrial subsurface.</title>
        <authorList>
            <person name="Probst A.J."/>
            <person name="Ladd B."/>
            <person name="Jarett J.K."/>
            <person name="Geller-Mcgrath D.E."/>
            <person name="Sieber C.M.K."/>
            <person name="Emerson J.B."/>
            <person name="Anantharaman K."/>
            <person name="Thomas B.C."/>
            <person name="Malmstrom R."/>
            <person name="Stieglmeier M."/>
            <person name="Klingl A."/>
            <person name="Woyke T."/>
            <person name="Ryan C.M."/>
            <person name="Banfield J.F."/>
        </authorList>
    </citation>
    <scope>NUCLEOTIDE SEQUENCE [LARGE SCALE GENOMIC DNA]</scope>
</reference>
<accession>A0A2M6RAB7</accession>
<dbReference type="Gene3D" id="3.30.420.100">
    <property type="match status" value="1"/>
</dbReference>
<keyword evidence="3" id="KW-0687">Ribonucleoprotein</keyword>
<evidence type="ECO:0000256" key="3">
    <source>
        <dbReference type="ARBA" id="ARBA00023274"/>
    </source>
</evidence>
<dbReference type="GO" id="GO:0003735">
    <property type="term" value="F:structural constituent of ribosome"/>
    <property type="evidence" value="ECO:0007669"/>
    <property type="project" value="InterPro"/>
</dbReference>
<evidence type="ECO:0000313" key="5">
    <source>
        <dbReference type="Proteomes" id="UP000231162"/>
    </source>
</evidence>
<dbReference type="AlphaFoldDB" id="A0A2M6RAB7"/>
<dbReference type="SUPFAM" id="SSF53137">
    <property type="entry name" value="Translational machinery components"/>
    <property type="match status" value="1"/>
</dbReference>